<evidence type="ECO:0000313" key="3">
    <source>
        <dbReference type="EMBL" id="KAL5108778.1"/>
    </source>
</evidence>
<dbReference type="InterPro" id="IPR001478">
    <property type="entry name" value="PDZ"/>
</dbReference>
<organism evidence="3 4">
    <name type="scientific">Taenia crassiceps</name>
    <dbReference type="NCBI Taxonomy" id="6207"/>
    <lineage>
        <taxon>Eukaryota</taxon>
        <taxon>Metazoa</taxon>
        <taxon>Spiralia</taxon>
        <taxon>Lophotrochozoa</taxon>
        <taxon>Platyhelminthes</taxon>
        <taxon>Cestoda</taxon>
        <taxon>Eucestoda</taxon>
        <taxon>Cyclophyllidea</taxon>
        <taxon>Taeniidae</taxon>
        <taxon>Taenia</taxon>
    </lineage>
</organism>
<keyword evidence="4" id="KW-1185">Reference proteome</keyword>
<dbReference type="Gene3D" id="2.30.42.10">
    <property type="match status" value="1"/>
</dbReference>
<protein>
    <recommendedName>
        <fullName evidence="2">PDZ domain-containing protein</fullName>
    </recommendedName>
</protein>
<sequence>MVGGVLRKYEIRRDRNSDPWGFKITTFDNHTFITGVFEHTPAAKAGVEISDVIVTIDNVPCENNSHDEICRVIQKANCHMTLVTRRPRNDEANKFEEITRHISIRRPSAAGDCVVPRYTGEVGDRCHSKPKKVLESNHFPVPKENGDIRKKASRKRRPKSITGLYDISVDESQNNLRRKTTQYEQKKHQSYMNAKRLGDRPTSGVVENGTMKHIHESEGVDDAKTELPKKKSNHLHKSKSEAEMIAMENYLSSTVIKQDEEKVEDPMPPFPSMSDLQRSLPAGKRRTLLLSTGRSLEDRIASLNDL</sequence>
<dbReference type="InterPro" id="IPR036034">
    <property type="entry name" value="PDZ_sf"/>
</dbReference>
<feature type="region of interest" description="Disordered" evidence="1">
    <location>
        <begin position="256"/>
        <end position="285"/>
    </location>
</feature>
<reference evidence="3 4" key="1">
    <citation type="journal article" date="2022" name="Front. Cell. Infect. Microbiol.">
        <title>The Genomes of Two Strains of Taenia crassiceps the Animal Model for the Study of Human Cysticercosis.</title>
        <authorList>
            <person name="Bobes R.J."/>
            <person name="Estrada K."/>
            <person name="Rios-Valencia D.G."/>
            <person name="Calderon-Gallegos A."/>
            <person name="de la Torre P."/>
            <person name="Carrero J.C."/>
            <person name="Sanchez-Flores A."/>
            <person name="Laclette J.P."/>
        </authorList>
    </citation>
    <scope>NUCLEOTIDE SEQUENCE [LARGE SCALE GENOMIC DNA]</scope>
    <source>
        <strain evidence="3">WFUcys</strain>
    </source>
</reference>
<comment type="caution">
    <text evidence="3">The sequence shown here is derived from an EMBL/GenBank/DDBJ whole genome shotgun (WGS) entry which is preliminary data.</text>
</comment>
<dbReference type="SMART" id="SM00228">
    <property type="entry name" value="PDZ"/>
    <property type="match status" value="1"/>
</dbReference>
<dbReference type="Pfam" id="PF00595">
    <property type="entry name" value="PDZ"/>
    <property type="match status" value="1"/>
</dbReference>
<accession>A0ABR4QGT1</accession>
<name>A0ABR4QGT1_9CEST</name>
<evidence type="ECO:0000313" key="4">
    <source>
        <dbReference type="Proteomes" id="UP001651158"/>
    </source>
</evidence>
<evidence type="ECO:0000259" key="2">
    <source>
        <dbReference type="PROSITE" id="PS50106"/>
    </source>
</evidence>
<feature type="region of interest" description="Disordered" evidence="1">
    <location>
        <begin position="136"/>
        <end position="163"/>
    </location>
</feature>
<feature type="domain" description="PDZ" evidence="2">
    <location>
        <begin position="8"/>
        <end position="88"/>
    </location>
</feature>
<dbReference type="EMBL" id="JAKROA010000003">
    <property type="protein sequence ID" value="KAL5108778.1"/>
    <property type="molecule type" value="Genomic_DNA"/>
</dbReference>
<evidence type="ECO:0000256" key="1">
    <source>
        <dbReference type="SAM" id="MobiDB-lite"/>
    </source>
</evidence>
<dbReference type="PROSITE" id="PS50106">
    <property type="entry name" value="PDZ"/>
    <property type="match status" value="1"/>
</dbReference>
<gene>
    <name evidence="3" type="ORF">TcWFU_003811</name>
</gene>
<dbReference type="Proteomes" id="UP001651158">
    <property type="component" value="Unassembled WGS sequence"/>
</dbReference>
<proteinExistence type="predicted"/>
<dbReference type="SUPFAM" id="SSF50156">
    <property type="entry name" value="PDZ domain-like"/>
    <property type="match status" value="1"/>
</dbReference>